<organism evidence="3 4">
    <name type="scientific">Pyxidicoccus parkwayensis</name>
    <dbReference type="NCBI Taxonomy" id="2813578"/>
    <lineage>
        <taxon>Bacteria</taxon>
        <taxon>Pseudomonadati</taxon>
        <taxon>Myxococcota</taxon>
        <taxon>Myxococcia</taxon>
        <taxon>Myxococcales</taxon>
        <taxon>Cystobacterineae</taxon>
        <taxon>Myxococcaceae</taxon>
        <taxon>Pyxidicoccus</taxon>
    </lineage>
</organism>
<name>A0ABX7NXX7_9BACT</name>
<feature type="region of interest" description="Disordered" evidence="1">
    <location>
        <begin position="50"/>
        <end position="82"/>
    </location>
</feature>
<evidence type="ECO:0000313" key="3">
    <source>
        <dbReference type="EMBL" id="QSQ22300.1"/>
    </source>
</evidence>
<feature type="chain" id="PRO_5045265779" description="Secreted protein" evidence="2">
    <location>
        <begin position="44"/>
        <end position="189"/>
    </location>
</feature>
<feature type="signal peptide" evidence="2">
    <location>
        <begin position="1"/>
        <end position="43"/>
    </location>
</feature>
<dbReference type="EMBL" id="CP071090">
    <property type="protein sequence ID" value="QSQ22300.1"/>
    <property type="molecule type" value="Genomic_DNA"/>
</dbReference>
<gene>
    <name evidence="3" type="ORF">JY651_45470</name>
</gene>
<feature type="compositionally biased region" description="Polar residues" evidence="1">
    <location>
        <begin position="59"/>
        <end position="68"/>
    </location>
</feature>
<reference evidence="3 4" key="1">
    <citation type="submission" date="2021-02" db="EMBL/GenBank/DDBJ databases">
        <title>De Novo genome assembly of isolated myxobacteria.</title>
        <authorList>
            <person name="Stevens D.C."/>
        </authorList>
    </citation>
    <scope>NUCLEOTIDE SEQUENCE [LARGE SCALE GENOMIC DNA]</scope>
    <source>
        <strain evidence="4">SCPEA02</strain>
    </source>
</reference>
<keyword evidence="2" id="KW-0732">Signal</keyword>
<keyword evidence="4" id="KW-1185">Reference proteome</keyword>
<evidence type="ECO:0000313" key="4">
    <source>
        <dbReference type="Proteomes" id="UP000662747"/>
    </source>
</evidence>
<proteinExistence type="predicted"/>
<evidence type="ECO:0000256" key="1">
    <source>
        <dbReference type="SAM" id="MobiDB-lite"/>
    </source>
</evidence>
<evidence type="ECO:0000256" key="2">
    <source>
        <dbReference type="SAM" id="SignalP"/>
    </source>
</evidence>
<evidence type="ECO:0008006" key="5">
    <source>
        <dbReference type="Google" id="ProtNLM"/>
    </source>
</evidence>
<feature type="compositionally biased region" description="Basic and acidic residues" evidence="1">
    <location>
        <begin position="69"/>
        <end position="82"/>
    </location>
</feature>
<dbReference type="Proteomes" id="UP000662747">
    <property type="component" value="Chromosome"/>
</dbReference>
<protein>
    <recommendedName>
        <fullName evidence="5">Secreted protein</fullName>
    </recommendedName>
</protein>
<accession>A0ABX7NXX7</accession>
<sequence>MKHGDPRQKVQAGRRRLNAMALKTGIASLVLGSLLFSSTAALAEDGSVRDWANQEASRRTNNTNPTNEYRNDRRDDRDYRDDRRGGHVEVHVHSDACRHGPAPMPPAQARGRYELQTVNRYVDGRYERVWVPEVCNERYGRRGRVTRCTGGYYDQQWVAGHYEAVQEWVWVSYDNGGWRNRAHPASYYP</sequence>